<gene>
    <name evidence="1" type="ORF">SIDU_02005</name>
</gene>
<proteinExistence type="predicted"/>
<evidence type="ECO:0000313" key="1">
    <source>
        <dbReference type="EMBL" id="APL93392.1"/>
    </source>
</evidence>
<dbReference type="AlphaFoldDB" id="A0A1L5BKT4"/>
<name>A0A1L5BKT4_SPHIB</name>
<dbReference type="EMBL" id="CP013070">
    <property type="protein sequence ID" value="APL93392.1"/>
    <property type="molecule type" value="Genomic_DNA"/>
</dbReference>
<sequence length="266" mass="29261">MPLTLIPISHGTLCHGSRWTVSDEDDLASKVARLALGQTRHVAAILTGIDKRPPVTRADTAAGAIKLLTVPKDKPPYHRDGWVFQAISWIAAHRADAGAVIRAPHMIHAHKGFDGFQLKLDESGQTVSAVVIFEDKATENPRSTIAGDVWKGIRDLESGLRMNELIPEAGGLLEAHQQRFPELDIDGAVERIAWEEARHFRVAVTADIAHDNDDARAALFKGFDEVAPGLASRRQAETIAIPKLRDWMKAFSAKAIKQIEAWRDDV</sequence>
<dbReference type="Proteomes" id="UP000004550">
    <property type="component" value="Chromosome"/>
</dbReference>
<accession>A0A1L5BKT4</accession>
<dbReference type="RefSeq" id="WP_007683848.1">
    <property type="nucleotide sequence ID" value="NZ_CP013070.1"/>
</dbReference>
<organism evidence="1 2">
    <name type="scientific">Sphingobium indicum (strain DSM 16412 / CCM 7286 / MTCC 6364 / B90A)</name>
    <dbReference type="NCBI Taxonomy" id="861109"/>
    <lineage>
        <taxon>Bacteria</taxon>
        <taxon>Pseudomonadati</taxon>
        <taxon>Pseudomonadota</taxon>
        <taxon>Alphaproteobacteria</taxon>
        <taxon>Sphingomonadales</taxon>
        <taxon>Sphingomonadaceae</taxon>
        <taxon>Sphingobium</taxon>
    </lineage>
</organism>
<evidence type="ECO:0000313" key="2">
    <source>
        <dbReference type="Proteomes" id="UP000004550"/>
    </source>
</evidence>
<protein>
    <submittedName>
        <fullName evidence="1">Uncharacterized protein</fullName>
    </submittedName>
</protein>
<reference evidence="1 2" key="1">
    <citation type="journal article" date="2012" name="J. Bacteriol.">
        <title>Genome sequence of Sphingobium indicum B90A, a hexachlorocyclohexane-degrading bacterium.</title>
        <authorList>
            <person name="Anand S."/>
            <person name="Sangwan N."/>
            <person name="Lata P."/>
            <person name="Kaur J."/>
            <person name="Dua A."/>
            <person name="Singh A.K."/>
            <person name="Verma M."/>
            <person name="Kaur J."/>
            <person name="Khurana J.P."/>
            <person name="Khurana P."/>
            <person name="Mathur S."/>
            <person name="Lal R."/>
        </authorList>
    </citation>
    <scope>NUCLEOTIDE SEQUENCE [LARGE SCALE GENOMIC DNA]</scope>
    <source>
        <strain evidence="2">DSM 16412 / CCM 7286 / MTCC 6364 / B90A</strain>
    </source>
</reference>
<dbReference type="KEGG" id="sinb:SIDU_02005"/>